<dbReference type="GO" id="GO:0005886">
    <property type="term" value="C:plasma membrane"/>
    <property type="evidence" value="ECO:0007669"/>
    <property type="project" value="UniProtKB-SubCell"/>
</dbReference>
<dbReference type="GO" id="GO:0051992">
    <property type="term" value="F:UDP-N-acetylmuramoyl-L-alanyl-D-glutamyl-meso-2,6-diaminopimelyl-D-alanyl-D-alanine:undecaprenyl-phosphate transferase activity"/>
    <property type="evidence" value="ECO:0007669"/>
    <property type="project" value="RHEA"/>
</dbReference>
<keyword evidence="12 14" id="KW-0460">Magnesium</keyword>
<dbReference type="OrthoDB" id="9805475at2"/>
<keyword evidence="3 12" id="KW-0132">Cell division</keyword>
<feature type="transmembrane region" description="Helical" evidence="12">
    <location>
        <begin position="170"/>
        <end position="189"/>
    </location>
</feature>
<feature type="transmembrane region" description="Helical" evidence="12">
    <location>
        <begin position="286"/>
        <end position="307"/>
    </location>
</feature>
<dbReference type="EC" id="2.7.8.13" evidence="12 13"/>
<keyword evidence="5 12" id="KW-0812">Transmembrane</keyword>
<evidence type="ECO:0000256" key="9">
    <source>
        <dbReference type="ARBA" id="ARBA00023136"/>
    </source>
</evidence>
<feature type="binding site" evidence="14">
    <location>
        <position position="188"/>
    </location>
    <ligand>
        <name>Mg(2+)</name>
        <dbReference type="ChEBI" id="CHEBI:18420"/>
    </ligand>
</feature>
<keyword evidence="12" id="KW-1003">Cell membrane</keyword>
<dbReference type="PANTHER" id="PTHR22926">
    <property type="entry name" value="PHOSPHO-N-ACETYLMURAMOYL-PENTAPEPTIDE-TRANSFERASE"/>
    <property type="match status" value="1"/>
</dbReference>
<dbReference type="AlphaFoldDB" id="A0A2U8DH39"/>
<feature type="transmembrane region" description="Helical" evidence="12">
    <location>
        <begin position="334"/>
        <end position="357"/>
    </location>
</feature>
<dbReference type="GO" id="GO:0008963">
    <property type="term" value="F:phospho-N-acetylmuramoyl-pentapeptide-transferase activity"/>
    <property type="evidence" value="ECO:0007669"/>
    <property type="project" value="UniProtKB-UniRule"/>
</dbReference>
<feature type="transmembrane region" description="Helical" evidence="12">
    <location>
        <begin position="93"/>
        <end position="111"/>
    </location>
</feature>
<dbReference type="CDD" id="cd06852">
    <property type="entry name" value="GT_MraY"/>
    <property type="match status" value="1"/>
</dbReference>
<dbReference type="RefSeq" id="WP_158341329.1">
    <property type="nucleotide sequence ID" value="NZ_CP029161.1"/>
</dbReference>
<comment type="function">
    <text evidence="12">Catalyzes the initial step of the lipid cycle reactions in the biosynthesis of the cell wall peptidoglycan: transfers peptidoglycan precursor phospho-MurNAc-pentapeptide from UDP-MurNAc-pentapeptide onto the lipid carrier undecaprenyl phosphate, yielding undecaprenyl-pyrophosphoryl-MurNAc-pentapeptide, known as lipid I.</text>
</comment>
<comment type="subcellular location">
    <subcellularLocation>
        <location evidence="12">Cell membrane</location>
        <topology evidence="12">Multi-pass membrane protein</topology>
    </subcellularLocation>
    <subcellularLocation>
        <location evidence="1">Membrane</location>
        <topology evidence="1">Multi-pass membrane protein</topology>
    </subcellularLocation>
</comment>
<dbReference type="EMBL" id="CP029161">
    <property type="protein sequence ID" value="AWH90554.1"/>
    <property type="molecule type" value="Genomic_DNA"/>
</dbReference>
<dbReference type="InterPro" id="IPR003524">
    <property type="entry name" value="PNAcMuramoyl-5peptid_Trfase"/>
</dbReference>
<evidence type="ECO:0000256" key="10">
    <source>
        <dbReference type="ARBA" id="ARBA00023306"/>
    </source>
</evidence>
<evidence type="ECO:0000256" key="1">
    <source>
        <dbReference type="ARBA" id="ARBA00004141"/>
    </source>
</evidence>
<evidence type="ECO:0000256" key="7">
    <source>
        <dbReference type="ARBA" id="ARBA00022984"/>
    </source>
</evidence>
<evidence type="ECO:0000256" key="3">
    <source>
        <dbReference type="ARBA" id="ARBA00022618"/>
    </source>
</evidence>
<keyword evidence="9 12" id="KW-0472">Membrane</keyword>
<keyword evidence="6 12" id="KW-0133">Cell shape</keyword>
<dbReference type="Proteomes" id="UP000244884">
    <property type="component" value="Chromosome"/>
</dbReference>
<feature type="transmembrane region" description="Helical" evidence="12">
    <location>
        <begin position="23"/>
        <end position="46"/>
    </location>
</feature>
<feature type="transmembrane region" description="Helical" evidence="12">
    <location>
        <begin position="67"/>
        <end position="87"/>
    </location>
</feature>
<evidence type="ECO:0000256" key="14">
    <source>
        <dbReference type="PIRSR" id="PIRSR600715-1"/>
    </source>
</evidence>
<keyword evidence="12 14" id="KW-0479">Metal-binding</keyword>
<accession>A0A2U8DH39</accession>
<comment type="cofactor">
    <cofactor evidence="12 14">
        <name>Mg(2+)</name>
        <dbReference type="ChEBI" id="CHEBI:18420"/>
    </cofactor>
</comment>
<organism evidence="15 16">
    <name type="scientific">Buchnera aphidicola</name>
    <name type="common">Melanaphis sacchari</name>
    <dbReference type="NCBI Taxonomy" id="2173854"/>
    <lineage>
        <taxon>Bacteria</taxon>
        <taxon>Pseudomonadati</taxon>
        <taxon>Pseudomonadota</taxon>
        <taxon>Gammaproteobacteria</taxon>
        <taxon>Enterobacterales</taxon>
        <taxon>Erwiniaceae</taxon>
        <taxon>Buchnera</taxon>
    </lineage>
</organism>
<dbReference type="UniPathway" id="UPA00219"/>
<keyword evidence="11 12" id="KW-0961">Cell wall biogenesis/degradation</keyword>
<evidence type="ECO:0000256" key="12">
    <source>
        <dbReference type="HAMAP-Rule" id="MF_00038"/>
    </source>
</evidence>
<evidence type="ECO:0000256" key="2">
    <source>
        <dbReference type="ARBA" id="ARBA00005583"/>
    </source>
</evidence>
<comment type="catalytic activity">
    <reaction evidence="12">
        <text>UDP-N-acetyl-alpha-D-muramoyl-L-alanyl-gamma-D-glutamyl-meso-2,6-diaminopimeloyl-D-alanyl-D-alanine + di-trans,octa-cis-undecaprenyl phosphate = di-trans,octa-cis-undecaprenyl diphospho-N-acetyl-alpha-D-muramoyl-L-alanyl-D-glutamyl-meso-2,6-diaminopimeloyl-D-alanyl-D-alanine + UMP</text>
        <dbReference type="Rhea" id="RHEA:28386"/>
        <dbReference type="ChEBI" id="CHEBI:57865"/>
        <dbReference type="ChEBI" id="CHEBI:60392"/>
        <dbReference type="ChEBI" id="CHEBI:61386"/>
        <dbReference type="ChEBI" id="CHEBI:61387"/>
        <dbReference type="EC" id="2.7.8.13"/>
    </reaction>
</comment>
<dbReference type="Pfam" id="PF00953">
    <property type="entry name" value="Glycos_transf_4"/>
    <property type="match status" value="1"/>
</dbReference>
<reference evidence="15 16" key="1">
    <citation type="submission" date="2018-04" db="EMBL/GenBank/DDBJ databases">
        <title>Genome sequence of Buchnera aphidicola from Melaphis sacchari.</title>
        <authorList>
            <person name="Geib S.M."/>
            <person name="Palmer N.A."/>
            <person name="Sattler S.E."/>
            <person name="Sarath G."/>
        </authorList>
    </citation>
    <scope>NUCLEOTIDE SEQUENCE [LARGE SCALE GENOMIC DNA]</scope>
    <source>
        <strain evidence="15 16">LSU</strain>
    </source>
</reference>
<protein>
    <recommendedName>
        <fullName evidence="12 13">Phospho-N-acetylmuramoyl-pentapeptide-transferase</fullName>
        <ecNumber evidence="12 13">2.7.8.13</ecNumber>
    </recommendedName>
    <alternativeName>
        <fullName evidence="12">UDP-MurNAc-pentapeptide phosphotransferase</fullName>
    </alternativeName>
</protein>
<dbReference type="HAMAP" id="MF_00038">
    <property type="entry name" value="MraY"/>
    <property type="match status" value="1"/>
</dbReference>
<evidence type="ECO:0000256" key="6">
    <source>
        <dbReference type="ARBA" id="ARBA00022960"/>
    </source>
</evidence>
<keyword evidence="7 12" id="KW-0573">Peptidoglycan synthesis</keyword>
<evidence type="ECO:0000256" key="4">
    <source>
        <dbReference type="ARBA" id="ARBA00022679"/>
    </source>
</evidence>
<keyword evidence="8 12" id="KW-1133">Transmembrane helix</keyword>
<comment type="similarity">
    <text evidence="2 12">Belongs to the glycosyltransferase 4 family. MraY subfamily.</text>
</comment>
<feature type="transmembrane region" description="Helical" evidence="12">
    <location>
        <begin position="235"/>
        <end position="252"/>
    </location>
</feature>
<evidence type="ECO:0000313" key="16">
    <source>
        <dbReference type="Proteomes" id="UP000244884"/>
    </source>
</evidence>
<evidence type="ECO:0000256" key="5">
    <source>
        <dbReference type="ARBA" id="ARBA00022692"/>
    </source>
</evidence>
<keyword evidence="10 12" id="KW-0131">Cell cycle</keyword>
<dbReference type="InterPro" id="IPR000715">
    <property type="entry name" value="Glycosyl_transferase_4"/>
</dbReference>
<dbReference type="Pfam" id="PF10555">
    <property type="entry name" value="MraY_sig1"/>
    <property type="match status" value="1"/>
</dbReference>
<feature type="transmembrane region" description="Helical" evidence="12">
    <location>
        <begin position="259"/>
        <end position="280"/>
    </location>
</feature>
<proteinExistence type="inferred from homology"/>
<dbReference type="GO" id="GO:0071555">
    <property type="term" value="P:cell wall organization"/>
    <property type="evidence" value="ECO:0007669"/>
    <property type="project" value="UniProtKB-KW"/>
</dbReference>
<feature type="transmembrane region" description="Helical" evidence="12">
    <location>
        <begin position="123"/>
        <end position="145"/>
    </location>
</feature>
<sequence length="360" mass="41405">MFLWISEYFNCKLKILYFIPYRIIFSLLTSFFINLFIIPKLIFYFHKSKKYQIIRKNGPINHILKKNTPTMGGILIIFSILISIFLYCDLFDIDIWYIILILVGYGLIGFLDDYKKIRYKNSCGLKILWKFFLLSTIAVLIIYIINHNNYSNNIQISIPFYSIVSYKFNYLYIFLSYLVIVGTSNAVNLTDGLDGLAIMPIIFLSCALGLISFFSSNIYFCQIMNVVFLKNASELVILCSAIIGSGLGFLWFNAHPSQIFMGDVGSLPLGGSLGVIAILLHQEFLLFFLGGIFVIETISVILQVIYFKITKKRIFKMSPIHHHYEIKGVSESLIIVRFWIISLLLLFIAIVSLRVHINVS</sequence>
<comment type="pathway">
    <text evidence="12">Cell wall biogenesis; peptidoglycan biosynthesis.</text>
</comment>
<dbReference type="GO" id="GO:0009252">
    <property type="term" value="P:peptidoglycan biosynthetic process"/>
    <property type="evidence" value="ECO:0007669"/>
    <property type="project" value="UniProtKB-UniRule"/>
</dbReference>
<dbReference type="PANTHER" id="PTHR22926:SF5">
    <property type="entry name" value="PHOSPHO-N-ACETYLMURAMOYL-PENTAPEPTIDE-TRANSFERASE HOMOLOG"/>
    <property type="match status" value="1"/>
</dbReference>
<keyword evidence="4 12" id="KW-0808">Transferase</keyword>
<evidence type="ECO:0000256" key="8">
    <source>
        <dbReference type="ARBA" id="ARBA00022989"/>
    </source>
</evidence>
<dbReference type="NCBIfam" id="TIGR00445">
    <property type="entry name" value="mraY"/>
    <property type="match status" value="1"/>
</dbReference>
<dbReference type="PROSITE" id="PS01347">
    <property type="entry name" value="MRAY_1"/>
    <property type="match status" value="1"/>
</dbReference>
<dbReference type="GO" id="GO:0051301">
    <property type="term" value="P:cell division"/>
    <property type="evidence" value="ECO:0007669"/>
    <property type="project" value="UniProtKB-KW"/>
</dbReference>
<dbReference type="PROSITE" id="PS01348">
    <property type="entry name" value="MRAY_2"/>
    <property type="match status" value="1"/>
</dbReference>
<evidence type="ECO:0000313" key="15">
    <source>
        <dbReference type="EMBL" id="AWH90554.1"/>
    </source>
</evidence>
<feature type="transmembrane region" description="Helical" evidence="12">
    <location>
        <begin position="196"/>
        <end position="215"/>
    </location>
</feature>
<feature type="binding site" evidence="14">
    <location>
        <position position="263"/>
    </location>
    <ligand>
        <name>Mg(2+)</name>
        <dbReference type="ChEBI" id="CHEBI:18420"/>
    </ligand>
</feature>
<gene>
    <name evidence="12" type="primary">mraY</name>
    <name evidence="15" type="ORF">DD681_01930</name>
</gene>
<evidence type="ECO:0000256" key="11">
    <source>
        <dbReference type="ARBA" id="ARBA00023316"/>
    </source>
</evidence>
<dbReference type="GO" id="GO:0046872">
    <property type="term" value="F:metal ion binding"/>
    <property type="evidence" value="ECO:0007669"/>
    <property type="project" value="UniProtKB-KW"/>
</dbReference>
<dbReference type="InterPro" id="IPR018480">
    <property type="entry name" value="PNAcMuramoyl-5peptid_Trfase_CS"/>
</dbReference>
<evidence type="ECO:0000256" key="13">
    <source>
        <dbReference type="NCBIfam" id="TIGR00445"/>
    </source>
</evidence>
<dbReference type="GO" id="GO:0008360">
    <property type="term" value="P:regulation of cell shape"/>
    <property type="evidence" value="ECO:0007669"/>
    <property type="project" value="UniProtKB-KW"/>
</dbReference>
<name>A0A2U8DH39_9GAMM</name>